<keyword evidence="2" id="KW-1185">Reference proteome</keyword>
<accession>A0A9N9UUR1</accession>
<organism evidence="1 2">
    <name type="scientific">Clonostachys byssicola</name>
    <dbReference type="NCBI Taxonomy" id="160290"/>
    <lineage>
        <taxon>Eukaryota</taxon>
        <taxon>Fungi</taxon>
        <taxon>Dikarya</taxon>
        <taxon>Ascomycota</taxon>
        <taxon>Pezizomycotina</taxon>
        <taxon>Sordariomycetes</taxon>
        <taxon>Hypocreomycetidae</taxon>
        <taxon>Hypocreales</taxon>
        <taxon>Bionectriaceae</taxon>
        <taxon>Clonostachys</taxon>
    </lineage>
</organism>
<dbReference type="AlphaFoldDB" id="A0A9N9UUR1"/>
<proteinExistence type="predicted"/>
<comment type="caution">
    <text evidence="1">The sequence shown here is derived from an EMBL/GenBank/DDBJ whole genome shotgun (WGS) entry which is preliminary data.</text>
</comment>
<gene>
    <name evidence="1" type="ORF">CBYS24578_00001138</name>
</gene>
<sequence length="99" mass="11049">AQRFTIDYQGSVYSHVKDRIRFRYMDQQDNYECFKQCIRVTGFGTEELHHIAVVGLDEADAASIAVLKASAVGCQKGDLLFTLGGMADFSLIAHRLYGV</sequence>
<dbReference type="OrthoDB" id="10527648at2759"/>
<evidence type="ECO:0000313" key="1">
    <source>
        <dbReference type="EMBL" id="CAH0000925.1"/>
    </source>
</evidence>
<reference evidence="2" key="1">
    <citation type="submission" date="2019-06" db="EMBL/GenBank/DDBJ databases">
        <authorList>
            <person name="Broberg M."/>
        </authorList>
    </citation>
    <scope>NUCLEOTIDE SEQUENCE [LARGE SCALE GENOMIC DNA]</scope>
</reference>
<reference evidence="1 2" key="2">
    <citation type="submission" date="2021-10" db="EMBL/GenBank/DDBJ databases">
        <authorList>
            <person name="Piombo E."/>
        </authorList>
    </citation>
    <scope>NUCLEOTIDE SEQUENCE [LARGE SCALE GENOMIC DNA]</scope>
</reference>
<dbReference type="Proteomes" id="UP000754883">
    <property type="component" value="Unassembled WGS sequence"/>
</dbReference>
<protein>
    <submittedName>
        <fullName evidence="1">Uncharacterized protein</fullName>
    </submittedName>
</protein>
<dbReference type="EMBL" id="CABFNO020001560">
    <property type="protein sequence ID" value="CAH0000925.1"/>
    <property type="molecule type" value="Genomic_DNA"/>
</dbReference>
<feature type="non-terminal residue" evidence="1">
    <location>
        <position position="1"/>
    </location>
</feature>
<evidence type="ECO:0000313" key="2">
    <source>
        <dbReference type="Proteomes" id="UP000754883"/>
    </source>
</evidence>
<name>A0A9N9UUR1_9HYPO</name>